<dbReference type="GO" id="GO:0009401">
    <property type="term" value="P:phosphoenolpyruvate-dependent sugar phosphotransferase system"/>
    <property type="evidence" value="ECO:0007669"/>
    <property type="project" value="InterPro"/>
</dbReference>
<dbReference type="GO" id="GO:0005886">
    <property type="term" value="C:plasma membrane"/>
    <property type="evidence" value="ECO:0007669"/>
    <property type="project" value="UniProtKB-SubCell"/>
</dbReference>
<evidence type="ECO:0000256" key="5">
    <source>
        <dbReference type="ARBA" id="ARBA00022692"/>
    </source>
</evidence>
<feature type="transmembrane region" description="Helical" evidence="9">
    <location>
        <begin position="210"/>
        <end position="230"/>
    </location>
</feature>
<dbReference type="PANTHER" id="PTHR33989:SF11">
    <property type="entry name" value="LICHENAN PERMEASE IIC COMPONENT"/>
    <property type="match status" value="1"/>
</dbReference>
<dbReference type="AlphaFoldDB" id="A0A9D2G204"/>
<evidence type="ECO:0000313" key="12">
    <source>
        <dbReference type="Proteomes" id="UP000824106"/>
    </source>
</evidence>
<comment type="subcellular location">
    <subcellularLocation>
        <location evidence="1">Cell membrane</location>
        <topology evidence="1">Multi-pass membrane protein</topology>
    </subcellularLocation>
</comment>
<evidence type="ECO:0000256" key="3">
    <source>
        <dbReference type="ARBA" id="ARBA00022475"/>
    </source>
</evidence>
<feature type="transmembrane region" description="Helical" evidence="9">
    <location>
        <begin position="101"/>
        <end position="121"/>
    </location>
</feature>
<dbReference type="Proteomes" id="UP000824106">
    <property type="component" value="Unassembled WGS sequence"/>
</dbReference>
<dbReference type="PANTHER" id="PTHR33989">
    <property type="match status" value="1"/>
</dbReference>
<dbReference type="PIRSF" id="PIRSF006351">
    <property type="entry name" value="PTS_EIIC-Cellobiose"/>
    <property type="match status" value="1"/>
</dbReference>
<dbReference type="EMBL" id="DXAZ01000050">
    <property type="protein sequence ID" value="HIZ70831.1"/>
    <property type="molecule type" value="Genomic_DNA"/>
</dbReference>
<keyword evidence="3 8" id="KW-1003">Cell membrane</keyword>
<sequence length="430" mass="46727">MQNFMDRLEGFLSPIAVKLNQNRYLSAVKDGFFVAMPFIILGSIFLLLSNLPIPGYPDFMEGLLGAEWTFYFTVPFDMSMNILALYVLIGASNSLAGYYKVNKIGGVTAAVAGVLLLTPTIENADGAQGIPTVALGAEGLFLIILSVILAIEIYRFVIQRGWVIKMPESVPANVSTSFSSLIPVFFVIIIFTLIRILFGFTPYETAQNFIYSILQAPLTALGATLPAYLFGQLFETVLWAFGIHGSVLHSSIMEPVWLTLSAENLTAYQEGNPAPNIISYQFHNNFVKLGGAGSTLGLVILSSFMAKSEQFKSIGRLALGPSFFNINEPVVFGIPIVLNPMMLIPFILTPLVLAVITYVAMATGLVSPGNGIVVPWTTPPFFSGFLISGVGGVLLQLVNAVVTAVIYFPFFRIEDQNAYDLEQGKDVPNI</sequence>
<keyword evidence="2 8" id="KW-0813">Transport</keyword>
<accession>A0A9D2G204</accession>
<keyword evidence="6 9" id="KW-1133">Transmembrane helix</keyword>
<evidence type="ECO:0000256" key="6">
    <source>
        <dbReference type="ARBA" id="ARBA00022989"/>
    </source>
</evidence>
<dbReference type="InterPro" id="IPR051088">
    <property type="entry name" value="PTS_Sugar-EIIC/EIIB"/>
</dbReference>
<dbReference type="InterPro" id="IPR004501">
    <property type="entry name" value="PTS_EIIC_3"/>
</dbReference>
<name>A0A9D2G204_9LACT</name>
<feature type="transmembrane region" description="Helical" evidence="9">
    <location>
        <begin position="178"/>
        <end position="198"/>
    </location>
</feature>
<evidence type="ECO:0000256" key="1">
    <source>
        <dbReference type="ARBA" id="ARBA00004651"/>
    </source>
</evidence>
<feature type="transmembrane region" description="Helical" evidence="9">
    <location>
        <begin position="133"/>
        <end position="157"/>
    </location>
</feature>
<evidence type="ECO:0000259" key="10">
    <source>
        <dbReference type="PROSITE" id="PS51105"/>
    </source>
</evidence>
<gene>
    <name evidence="11" type="ORF">H9808_03560</name>
</gene>
<feature type="transmembrane region" description="Helical" evidence="9">
    <location>
        <begin position="381"/>
        <end position="408"/>
    </location>
</feature>
<evidence type="ECO:0000256" key="7">
    <source>
        <dbReference type="ARBA" id="ARBA00023136"/>
    </source>
</evidence>
<evidence type="ECO:0000313" key="11">
    <source>
        <dbReference type="EMBL" id="HIZ70831.1"/>
    </source>
</evidence>
<feature type="transmembrane region" description="Helical" evidence="9">
    <location>
        <begin position="31"/>
        <end position="48"/>
    </location>
</feature>
<evidence type="ECO:0000256" key="8">
    <source>
        <dbReference type="PIRNR" id="PIRNR006351"/>
    </source>
</evidence>
<keyword evidence="7 8" id="KW-0472">Membrane</keyword>
<proteinExistence type="predicted"/>
<comment type="function">
    <text evidence="8">The phosphoenolpyruvate-dependent sugar phosphotransferase system (PTS), a major carbohydrate active -transport system, catalyzes the phosphorylation of incoming sugar substrates concomitant with their translocation across the cell membrane.</text>
</comment>
<evidence type="ECO:0000256" key="2">
    <source>
        <dbReference type="ARBA" id="ARBA00022448"/>
    </source>
</evidence>
<keyword evidence="4 8" id="KW-0762">Sugar transport</keyword>
<evidence type="ECO:0000256" key="9">
    <source>
        <dbReference type="SAM" id="Phobius"/>
    </source>
</evidence>
<dbReference type="PROSITE" id="PS51105">
    <property type="entry name" value="PTS_EIIC_TYPE_3"/>
    <property type="match status" value="1"/>
</dbReference>
<dbReference type="NCBIfam" id="TIGR00410">
    <property type="entry name" value="lacE"/>
    <property type="match status" value="1"/>
</dbReference>
<feature type="transmembrane region" description="Helical" evidence="9">
    <location>
        <begin position="68"/>
        <end position="89"/>
    </location>
</feature>
<evidence type="ECO:0000256" key="4">
    <source>
        <dbReference type="ARBA" id="ARBA00022597"/>
    </source>
</evidence>
<dbReference type="GO" id="GO:1901264">
    <property type="term" value="P:carbohydrate derivative transport"/>
    <property type="evidence" value="ECO:0007669"/>
    <property type="project" value="TreeGrafter"/>
</dbReference>
<dbReference type="Pfam" id="PF02378">
    <property type="entry name" value="PTS_EIIC"/>
    <property type="match status" value="1"/>
</dbReference>
<reference evidence="11" key="1">
    <citation type="journal article" date="2021" name="PeerJ">
        <title>Extensive microbial diversity within the chicken gut microbiome revealed by metagenomics and culture.</title>
        <authorList>
            <person name="Gilroy R."/>
            <person name="Ravi A."/>
            <person name="Getino M."/>
            <person name="Pursley I."/>
            <person name="Horton D.L."/>
            <person name="Alikhan N.F."/>
            <person name="Baker D."/>
            <person name="Gharbi K."/>
            <person name="Hall N."/>
            <person name="Watson M."/>
            <person name="Adriaenssens E.M."/>
            <person name="Foster-Nyarko E."/>
            <person name="Jarju S."/>
            <person name="Secka A."/>
            <person name="Antonio M."/>
            <person name="Oren A."/>
            <person name="Chaudhuri R.R."/>
            <person name="La Ragione R."/>
            <person name="Hildebrand F."/>
            <person name="Pallen M.J."/>
        </authorList>
    </citation>
    <scope>NUCLEOTIDE SEQUENCE</scope>
    <source>
        <strain evidence="11">CHK169-4300</strain>
    </source>
</reference>
<comment type="caution">
    <text evidence="11">The sequence shown here is derived from an EMBL/GenBank/DDBJ whole genome shotgun (WGS) entry which is preliminary data.</text>
</comment>
<feature type="domain" description="PTS EIIC type-3" evidence="10">
    <location>
        <begin position="8"/>
        <end position="410"/>
    </location>
</feature>
<reference evidence="11" key="2">
    <citation type="submission" date="2021-04" db="EMBL/GenBank/DDBJ databases">
        <authorList>
            <person name="Gilroy R."/>
        </authorList>
    </citation>
    <scope>NUCLEOTIDE SEQUENCE</scope>
    <source>
        <strain evidence="11">CHK169-4300</strain>
    </source>
</reference>
<dbReference type="InterPro" id="IPR003352">
    <property type="entry name" value="PTS_EIIC"/>
</dbReference>
<protein>
    <recommendedName>
        <fullName evidence="8">Permease IIC component</fullName>
    </recommendedName>
</protein>
<organism evidence="11 12">
    <name type="scientific">Candidatus Atopostipes pullistercoris</name>
    <dbReference type="NCBI Taxonomy" id="2838467"/>
    <lineage>
        <taxon>Bacteria</taxon>
        <taxon>Bacillati</taxon>
        <taxon>Bacillota</taxon>
        <taxon>Bacilli</taxon>
        <taxon>Lactobacillales</taxon>
        <taxon>Carnobacteriaceae</taxon>
        <taxon>Atopostipes</taxon>
    </lineage>
</organism>
<keyword evidence="5 9" id="KW-0812">Transmembrane</keyword>
<dbReference type="GO" id="GO:0008982">
    <property type="term" value="F:protein-N(PI)-phosphohistidine-sugar phosphotransferase activity"/>
    <property type="evidence" value="ECO:0007669"/>
    <property type="project" value="UniProtKB-UniRule"/>
</dbReference>
<dbReference type="InterPro" id="IPR004796">
    <property type="entry name" value="PTS_IIC_cello"/>
</dbReference>
<feature type="transmembrane region" description="Helical" evidence="9">
    <location>
        <begin position="342"/>
        <end position="361"/>
    </location>
</feature>